<dbReference type="InterPro" id="IPR016024">
    <property type="entry name" value="ARM-type_fold"/>
</dbReference>
<evidence type="ECO:0000256" key="3">
    <source>
        <dbReference type="ARBA" id="ARBA00022692"/>
    </source>
</evidence>
<dbReference type="AlphaFoldDB" id="A0A1Y0IFV0"/>
<dbReference type="Pfam" id="PF04286">
    <property type="entry name" value="DUF445"/>
    <property type="match status" value="1"/>
</dbReference>
<dbReference type="Proteomes" id="UP000196027">
    <property type="component" value="Chromosome"/>
</dbReference>
<evidence type="ECO:0008006" key="9">
    <source>
        <dbReference type="Google" id="ProtNLM"/>
    </source>
</evidence>
<dbReference type="PANTHER" id="PTHR35791:SF1">
    <property type="entry name" value="UPF0754 MEMBRANE PROTEIN YHEB"/>
    <property type="match status" value="1"/>
</dbReference>
<evidence type="ECO:0000313" key="7">
    <source>
        <dbReference type="EMBL" id="ARU58254.1"/>
    </source>
</evidence>
<evidence type="ECO:0000256" key="5">
    <source>
        <dbReference type="ARBA" id="ARBA00023136"/>
    </source>
</evidence>
<keyword evidence="4 6" id="KW-1133">Transmembrane helix</keyword>
<comment type="similarity">
    <text evidence="2">Belongs to the UPF0754 family.</text>
</comment>
<evidence type="ECO:0000256" key="6">
    <source>
        <dbReference type="SAM" id="Phobius"/>
    </source>
</evidence>
<name>A0A1Y0IFV0_9GAMM</name>
<keyword evidence="8" id="KW-1185">Reference proteome</keyword>
<dbReference type="InterPro" id="IPR007383">
    <property type="entry name" value="DUF445"/>
</dbReference>
<dbReference type="SUPFAM" id="SSF48371">
    <property type="entry name" value="ARM repeat"/>
    <property type="match status" value="1"/>
</dbReference>
<sequence>MTIRASIKRFFNAMLNLRHFELSNIDFNQIDVWVRRGLISSAALFGILQYVYPQIELLHAIFIVSMAGIVGYFTNYMAIKMLFQPKQGQVLGWRGLVPKNKEQIARSLAESVQTQLLSPDIILDYIKQNDLITKGIDGLTVWLDDNLQNPTVRKAITERVVDILKSQGPELVSKAFDLSEDSLKKLAERPAVMEQVWQWARDSLVSHLNDTENRKQLAVLLRRLFLTELPELAHALDDALEEYLKRKHAVGTLGLSVKRIASFNEAAIEDLLLRFVSDPDTLDQLMGMMDVAIERLRTKLESDETRQLVLDNVEAWITWSTDKARDGLLPDIITRLEAFLDEKDNWQYIDRFCIDSMTWGKNRLLGFVQSDSGQRYFKQQISALIHKLNVTHLVEKQVMGLDTDELEKLILDNTGGNLVAIQVLGGALGVIAGLVQVHIAFALPVAGLIGIVWIGAWRNRRRFQ</sequence>
<comment type="subcellular location">
    <subcellularLocation>
        <location evidence="1">Endomembrane system</location>
    </subcellularLocation>
</comment>
<dbReference type="EMBL" id="CP021425">
    <property type="protein sequence ID" value="ARU58254.1"/>
    <property type="molecule type" value="Genomic_DNA"/>
</dbReference>
<dbReference type="GO" id="GO:0012505">
    <property type="term" value="C:endomembrane system"/>
    <property type="evidence" value="ECO:0007669"/>
    <property type="project" value="UniProtKB-SubCell"/>
</dbReference>
<gene>
    <name evidence="7" type="ORF">OLMES_4238</name>
</gene>
<keyword evidence="5 6" id="KW-0472">Membrane</keyword>
<feature type="transmembrane region" description="Helical" evidence="6">
    <location>
        <begin position="441"/>
        <end position="457"/>
    </location>
</feature>
<feature type="transmembrane region" description="Helical" evidence="6">
    <location>
        <begin position="58"/>
        <end position="79"/>
    </location>
</feature>
<dbReference type="OrthoDB" id="3631561at2"/>
<evidence type="ECO:0000256" key="1">
    <source>
        <dbReference type="ARBA" id="ARBA00004308"/>
    </source>
</evidence>
<evidence type="ECO:0000313" key="8">
    <source>
        <dbReference type="Proteomes" id="UP000196027"/>
    </source>
</evidence>
<keyword evidence="3 6" id="KW-0812">Transmembrane</keyword>
<organism evidence="7 8">
    <name type="scientific">Oleiphilus messinensis</name>
    <dbReference type="NCBI Taxonomy" id="141451"/>
    <lineage>
        <taxon>Bacteria</taxon>
        <taxon>Pseudomonadati</taxon>
        <taxon>Pseudomonadota</taxon>
        <taxon>Gammaproteobacteria</taxon>
        <taxon>Oceanospirillales</taxon>
        <taxon>Oleiphilaceae</taxon>
        <taxon>Oleiphilus</taxon>
    </lineage>
</organism>
<dbReference type="RefSeq" id="WP_087463054.1">
    <property type="nucleotide sequence ID" value="NZ_CP021425.1"/>
</dbReference>
<evidence type="ECO:0000256" key="2">
    <source>
        <dbReference type="ARBA" id="ARBA00008053"/>
    </source>
</evidence>
<proteinExistence type="inferred from homology"/>
<dbReference type="PANTHER" id="PTHR35791">
    <property type="entry name" value="UPF0754 MEMBRANE PROTEIN YHEB"/>
    <property type="match status" value="1"/>
</dbReference>
<reference evidence="7 8" key="1">
    <citation type="submission" date="2017-05" db="EMBL/GenBank/DDBJ databases">
        <title>Genomic insights into alkan degradation activity of Oleiphilus messinensis.</title>
        <authorList>
            <person name="Kozyavkin S.A."/>
            <person name="Slesarev A.I."/>
            <person name="Golyshin P.N."/>
            <person name="Korzhenkov A."/>
            <person name="Golyshina O.N."/>
            <person name="Toshchakov S.V."/>
        </authorList>
    </citation>
    <scope>NUCLEOTIDE SEQUENCE [LARGE SCALE GENOMIC DNA]</scope>
    <source>
        <strain evidence="7 8">ME102</strain>
    </source>
</reference>
<accession>A0A1Y0IFV0</accession>
<evidence type="ECO:0000256" key="4">
    <source>
        <dbReference type="ARBA" id="ARBA00022989"/>
    </source>
</evidence>
<protein>
    <recommendedName>
        <fullName evidence="9">DUF445 domain-containing protein</fullName>
    </recommendedName>
</protein>
<dbReference type="KEGG" id="ome:OLMES_4238"/>